<evidence type="ECO:0000256" key="7">
    <source>
        <dbReference type="RuleBase" id="RU363032"/>
    </source>
</evidence>
<feature type="transmembrane region" description="Helical" evidence="7">
    <location>
        <begin position="109"/>
        <end position="129"/>
    </location>
</feature>
<dbReference type="SUPFAM" id="SSF161098">
    <property type="entry name" value="MetI-like"/>
    <property type="match status" value="1"/>
</dbReference>
<keyword evidence="6 7" id="KW-0472">Membrane</keyword>
<dbReference type="EMBL" id="JAFHBD010000018">
    <property type="protein sequence ID" value="MBN2953144.1"/>
    <property type="molecule type" value="Genomic_DNA"/>
</dbReference>
<dbReference type="CDD" id="cd06261">
    <property type="entry name" value="TM_PBP2"/>
    <property type="match status" value="1"/>
</dbReference>
<dbReference type="Proteomes" id="UP000737612">
    <property type="component" value="Unassembled WGS sequence"/>
</dbReference>
<dbReference type="GO" id="GO:0005886">
    <property type="term" value="C:plasma membrane"/>
    <property type="evidence" value="ECO:0007669"/>
    <property type="project" value="UniProtKB-SubCell"/>
</dbReference>
<evidence type="ECO:0000256" key="4">
    <source>
        <dbReference type="ARBA" id="ARBA00022692"/>
    </source>
</evidence>
<dbReference type="STRING" id="1150298.ERS852406_01855"/>
<dbReference type="PANTHER" id="PTHR43744">
    <property type="entry name" value="ABC TRANSPORTER PERMEASE PROTEIN MG189-RELATED-RELATED"/>
    <property type="match status" value="1"/>
</dbReference>
<evidence type="ECO:0000256" key="3">
    <source>
        <dbReference type="ARBA" id="ARBA00022475"/>
    </source>
</evidence>
<evidence type="ECO:0000256" key="2">
    <source>
        <dbReference type="ARBA" id="ARBA00022448"/>
    </source>
</evidence>
<dbReference type="EMBL" id="CYYV01000008">
    <property type="protein sequence ID" value="CUO38444.1"/>
    <property type="molecule type" value="Genomic_DNA"/>
</dbReference>
<sequence>MTNSKKAKRFQFWINVVLILITLSIVLPFVLVFISSLTDENTLIRNGYSFFPEKFSFYAYSYIIRQGEKILRAYGITVFVTIVGTAANIAMSALLAYPLSVKKLPYRRAITFFVFFTMLFNGGLVPTYLMYVNYLHIKNTIWALIVPGFLLSANNVLMIRSYFNTSIPDALFEAAKIDGAGHMKIFTSITLPLGKPILVTMGLFSALGYWNDWTNGLYYLSGNEGQKLYSIQNLLNQMITDIQYLASGKVTGNIGAEVAKLPTTSIRMAIAFIAMLPLFIIYPFLQKYFAEGITLGAVKG</sequence>
<dbReference type="PROSITE" id="PS50928">
    <property type="entry name" value="ABC_TM1"/>
    <property type="match status" value="1"/>
</dbReference>
<evidence type="ECO:0000256" key="1">
    <source>
        <dbReference type="ARBA" id="ARBA00004651"/>
    </source>
</evidence>
<feature type="transmembrane region" description="Helical" evidence="7">
    <location>
        <begin position="266"/>
        <end position="285"/>
    </location>
</feature>
<dbReference type="Proteomes" id="UP000095706">
    <property type="component" value="Unassembled WGS sequence"/>
</dbReference>
<dbReference type="GO" id="GO:0055085">
    <property type="term" value="P:transmembrane transport"/>
    <property type="evidence" value="ECO:0007669"/>
    <property type="project" value="InterPro"/>
</dbReference>
<proteinExistence type="inferred from homology"/>
<feature type="transmembrane region" description="Helical" evidence="7">
    <location>
        <begin position="73"/>
        <end position="97"/>
    </location>
</feature>
<name>A0A174EKN0_9FIRM</name>
<protein>
    <submittedName>
        <fullName evidence="10">Carbohydrate ABC transporter permease</fullName>
    </submittedName>
    <submittedName>
        <fullName evidence="9">Inner membrane ABC transporter permease protein ycjP</fullName>
    </submittedName>
</protein>
<feature type="transmembrane region" description="Helical" evidence="7">
    <location>
        <begin position="193"/>
        <end position="210"/>
    </location>
</feature>
<evidence type="ECO:0000313" key="9">
    <source>
        <dbReference type="EMBL" id="CUO38444.1"/>
    </source>
</evidence>
<keyword evidence="2 7" id="KW-0813">Transport</keyword>
<feature type="transmembrane region" description="Helical" evidence="7">
    <location>
        <begin position="12"/>
        <end position="34"/>
    </location>
</feature>
<keyword evidence="5 7" id="KW-1133">Transmembrane helix</keyword>
<keyword evidence="4 7" id="KW-0812">Transmembrane</keyword>
<evidence type="ECO:0000256" key="6">
    <source>
        <dbReference type="ARBA" id="ARBA00023136"/>
    </source>
</evidence>
<feature type="domain" description="ABC transmembrane type-1" evidence="8">
    <location>
        <begin position="74"/>
        <end position="285"/>
    </location>
</feature>
<keyword evidence="3" id="KW-1003">Cell membrane</keyword>
<reference evidence="10" key="2">
    <citation type="submission" date="2021-02" db="EMBL/GenBank/DDBJ databases">
        <title>Metagenome-assembled genomes from human diarrheal sample B26.</title>
        <authorList>
            <person name="Ateba T.P."/>
            <person name="Alayande K.A."/>
            <person name="Mwanza M."/>
        </authorList>
    </citation>
    <scope>NUCLEOTIDE SEQUENCE</scope>
    <source>
        <strain evidence="10">06WH</strain>
    </source>
</reference>
<evidence type="ECO:0000259" key="8">
    <source>
        <dbReference type="PROSITE" id="PS50928"/>
    </source>
</evidence>
<feature type="transmembrane region" description="Helical" evidence="7">
    <location>
        <begin position="141"/>
        <end position="159"/>
    </location>
</feature>
<comment type="subcellular location">
    <subcellularLocation>
        <location evidence="1 7">Cell membrane</location>
        <topology evidence="1 7">Multi-pass membrane protein</topology>
    </subcellularLocation>
</comment>
<dbReference type="AlphaFoldDB" id="A0A174EKN0"/>
<comment type="similarity">
    <text evidence="7">Belongs to the binding-protein-dependent transport system permease family.</text>
</comment>
<dbReference type="PANTHER" id="PTHR43744:SF9">
    <property type="entry name" value="POLYGALACTURONAN_RHAMNOGALACTURONAN TRANSPORT SYSTEM PERMEASE PROTEIN YTCP"/>
    <property type="match status" value="1"/>
</dbReference>
<evidence type="ECO:0000313" key="10">
    <source>
        <dbReference type="EMBL" id="MBN2953144.1"/>
    </source>
</evidence>
<dbReference type="InterPro" id="IPR000515">
    <property type="entry name" value="MetI-like"/>
</dbReference>
<evidence type="ECO:0000256" key="5">
    <source>
        <dbReference type="ARBA" id="ARBA00022989"/>
    </source>
</evidence>
<gene>
    <name evidence="9" type="primary">ycjP_11</name>
    <name evidence="9" type="ORF">ERS852406_01855</name>
    <name evidence="10" type="ORF">JTJ23_05995</name>
</gene>
<evidence type="ECO:0000313" key="11">
    <source>
        <dbReference type="Proteomes" id="UP000095706"/>
    </source>
</evidence>
<dbReference type="RefSeq" id="WP_022461198.1">
    <property type="nucleotide sequence ID" value="NZ_CYYV01000008.1"/>
</dbReference>
<dbReference type="InterPro" id="IPR035906">
    <property type="entry name" value="MetI-like_sf"/>
</dbReference>
<dbReference type="Gene3D" id="1.10.3720.10">
    <property type="entry name" value="MetI-like"/>
    <property type="match status" value="1"/>
</dbReference>
<dbReference type="OrthoDB" id="157184at2"/>
<accession>A0A174EKN0</accession>
<dbReference type="Pfam" id="PF00528">
    <property type="entry name" value="BPD_transp_1"/>
    <property type="match status" value="1"/>
</dbReference>
<organism evidence="9 11">
    <name type="scientific">Fusicatenibacter saccharivorans</name>
    <dbReference type="NCBI Taxonomy" id="1150298"/>
    <lineage>
        <taxon>Bacteria</taxon>
        <taxon>Bacillati</taxon>
        <taxon>Bacillota</taxon>
        <taxon>Clostridia</taxon>
        <taxon>Lachnospirales</taxon>
        <taxon>Lachnospiraceae</taxon>
        <taxon>Fusicatenibacter</taxon>
    </lineage>
</organism>
<reference evidence="9 11" key="1">
    <citation type="submission" date="2015-09" db="EMBL/GenBank/DDBJ databases">
        <authorList>
            <consortium name="Pathogen Informatics"/>
        </authorList>
    </citation>
    <scope>NUCLEOTIDE SEQUENCE [LARGE SCALE GENOMIC DNA]</scope>
    <source>
        <strain evidence="9 11">2789STDY5608849</strain>
    </source>
</reference>